<dbReference type="GO" id="GO:0016887">
    <property type="term" value="F:ATP hydrolysis activity"/>
    <property type="evidence" value="ECO:0007669"/>
    <property type="project" value="InterPro"/>
</dbReference>
<keyword evidence="3" id="KW-1185">Reference proteome</keyword>
<dbReference type="InterPro" id="IPR041685">
    <property type="entry name" value="AAA_GajA/Old/RecF-like"/>
</dbReference>
<accession>A0A964T8Q3</accession>
<dbReference type="PANTHER" id="PTHR43581:SF2">
    <property type="entry name" value="EXCINUCLEASE ATPASE SUBUNIT"/>
    <property type="match status" value="1"/>
</dbReference>
<dbReference type="EMBL" id="SPKJ01000127">
    <property type="protein sequence ID" value="MYZ50140.1"/>
    <property type="molecule type" value="Genomic_DNA"/>
</dbReference>
<dbReference type="SUPFAM" id="SSF52540">
    <property type="entry name" value="P-loop containing nucleoside triphosphate hydrolases"/>
    <property type="match status" value="1"/>
</dbReference>
<dbReference type="InterPro" id="IPR051396">
    <property type="entry name" value="Bact_Antivir_Def_Nuclease"/>
</dbReference>
<dbReference type="GO" id="GO:0006302">
    <property type="term" value="P:double-strand break repair"/>
    <property type="evidence" value="ECO:0007669"/>
    <property type="project" value="InterPro"/>
</dbReference>
<sequence>MIRFKDFSISGLFGRHSAKLPIKDNRIVIVGYNGVGKSTILNAFYYIISSQWVKLDEIVFDEIIISTTTRRIRVKKTEVSSYCRRRTSLGRKVPVRYLDEIIHHWDPDDIRAFAELDLGRSRAEISRFPTLRYLPLSVTREIQFAVREVMSINVTEDIEIDNLAKIQKFFAAELGGRVLYLPTYRRIEKDIKNIFPEIENEIQEAIRRRAKPGGAADVYVELVNFGMEDVKAKIAEKLEQLRSQALSEVNSLTTKYLRDVIRDEANTYSSDLAKKIDQASLDGVFRRVDESILNSDDRSNINLVVKKIQGKKNLENNEKYVAHYIAYLIDIGERIYKFEKPVRDFVGICNSYLYGKRFVFDNIDYKFYIRYVESPDRRADGSVVSSDIQMEDLSSGEKQIVSLFSHLTLDEGTRNYIIIDEPELSLSVDWQQRFLADISATQGCAFLGAVTHSPFIFDNDLDRYAVDILKHMSTQ</sequence>
<protein>
    <recommendedName>
        <fullName evidence="1">Endonuclease GajA/Old nuclease/RecF-like AAA domain-containing protein</fullName>
    </recommendedName>
</protein>
<dbReference type="InterPro" id="IPR027417">
    <property type="entry name" value="P-loop_NTPase"/>
</dbReference>
<comment type="caution">
    <text evidence="2">The sequence shown here is derived from an EMBL/GenBank/DDBJ whole genome shotgun (WGS) entry which is preliminary data.</text>
</comment>
<name>A0A964T8Q3_9HYPH</name>
<dbReference type="Pfam" id="PF13175">
    <property type="entry name" value="AAA_15"/>
    <property type="match status" value="1"/>
</dbReference>
<evidence type="ECO:0000259" key="1">
    <source>
        <dbReference type="Pfam" id="PF13175"/>
    </source>
</evidence>
<dbReference type="PANTHER" id="PTHR43581">
    <property type="entry name" value="ATP/GTP PHOSPHATASE"/>
    <property type="match status" value="1"/>
</dbReference>
<dbReference type="AlphaFoldDB" id="A0A964T8Q3"/>
<gene>
    <name evidence="2" type="ORF">E4O86_20755</name>
</gene>
<proteinExistence type="predicted"/>
<feature type="domain" description="Endonuclease GajA/Old nuclease/RecF-like AAA" evidence="1">
    <location>
        <begin position="17"/>
        <end position="456"/>
    </location>
</feature>
<dbReference type="CDD" id="cd00267">
    <property type="entry name" value="ABC_ATPase"/>
    <property type="match status" value="1"/>
</dbReference>
<reference evidence="2" key="1">
    <citation type="submission" date="2019-03" db="EMBL/GenBank/DDBJ databases">
        <title>Afifella sp. nov., isolated from activated sludge.</title>
        <authorList>
            <person name="Li Q."/>
            <person name="Liu Y."/>
        </authorList>
    </citation>
    <scope>NUCLEOTIDE SEQUENCE</scope>
    <source>
        <strain evidence="2">L72</strain>
    </source>
</reference>
<evidence type="ECO:0000313" key="3">
    <source>
        <dbReference type="Proteomes" id="UP000773614"/>
    </source>
</evidence>
<dbReference type="Gene3D" id="3.40.50.300">
    <property type="entry name" value="P-loop containing nucleotide triphosphate hydrolases"/>
    <property type="match status" value="1"/>
</dbReference>
<dbReference type="OrthoDB" id="3322489at2"/>
<evidence type="ECO:0000313" key="2">
    <source>
        <dbReference type="EMBL" id="MYZ50140.1"/>
    </source>
</evidence>
<dbReference type="Proteomes" id="UP000773614">
    <property type="component" value="Unassembled WGS sequence"/>
</dbReference>
<organism evidence="2 3">
    <name type="scientific">Propylenella binzhouense</name>
    <dbReference type="NCBI Taxonomy" id="2555902"/>
    <lineage>
        <taxon>Bacteria</taxon>
        <taxon>Pseudomonadati</taxon>
        <taxon>Pseudomonadota</taxon>
        <taxon>Alphaproteobacteria</taxon>
        <taxon>Hyphomicrobiales</taxon>
        <taxon>Propylenellaceae</taxon>
        <taxon>Propylenella</taxon>
    </lineage>
</organism>
<dbReference type="RefSeq" id="WP_161142468.1">
    <property type="nucleotide sequence ID" value="NZ_SPKJ01000127.1"/>
</dbReference>